<feature type="transmembrane region" description="Helical" evidence="5">
    <location>
        <begin position="425"/>
        <end position="452"/>
    </location>
</feature>
<evidence type="ECO:0000256" key="5">
    <source>
        <dbReference type="SAM" id="Phobius"/>
    </source>
</evidence>
<organism evidence="8">
    <name type="scientific">Diplonema papillatum</name>
    <dbReference type="NCBI Taxonomy" id="91374"/>
    <lineage>
        <taxon>Eukaryota</taxon>
        <taxon>Discoba</taxon>
        <taxon>Euglenozoa</taxon>
        <taxon>Diplonemea</taxon>
        <taxon>Diplonemidae</taxon>
        <taxon>Diplonema</taxon>
    </lineage>
</organism>
<feature type="domain" description="NADH:quinone oxidoreductase/Mrp antiporter transmembrane" evidence="7">
    <location>
        <begin position="120"/>
        <end position="384"/>
    </location>
</feature>
<dbReference type="PANTHER" id="PTHR42829:SF2">
    <property type="entry name" value="NADH-UBIQUINONE OXIDOREDUCTASE CHAIN 5"/>
    <property type="match status" value="1"/>
</dbReference>
<reference evidence="8" key="1">
    <citation type="journal article" date="2016" name="Nucleic Acids Res.">
        <title>Novel modes of RNA editing in mitochondria.</title>
        <authorList>
            <person name="Moreira S."/>
            <person name="Valach M."/>
            <person name="Aoulad-Aissa M."/>
            <person name="Otto C."/>
            <person name="Burger G."/>
        </authorList>
    </citation>
    <scope>NUCLEOTIDE SEQUENCE</scope>
    <source>
        <strain evidence="8">ATCC 50162</strain>
    </source>
</reference>
<evidence type="ECO:0000259" key="7">
    <source>
        <dbReference type="Pfam" id="PF00361"/>
    </source>
</evidence>
<feature type="transmembrane region" description="Helical" evidence="5">
    <location>
        <begin position="196"/>
        <end position="215"/>
    </location>
</feature>
<dbReference type="InterPro" id="IPR001750">
    <property type="entry name" value="ND/Mrp_TM"/>
</dbReference>
<dbReference type="InterPro" id="IPR003945">
    <property type="entry name" value="NU5C-like"/>
</dbReference>
<gene>
    <name evidence="8" type="primary">nad5</name>
</gene>
<feature type="chain" id="PRO_5012476384" evidence="6">
    <location>
        <begin position="18"/>
        <end position="559"/>
    </location>
</feature>
<keyword evidence="8" id="KW-0496">Mitochondrion</keyword>
<dbReference type="PANTHER" id="PTHR42829">
    <property type="entry name" value="NADH-UBIQUINONE OXIDOREDUCTASE CHAIN 5"/>
    <property type="match status" value="1"/>
</dbReference>
<keyword evidence="3 5" id="KW-1133">Transmembrane helix</keyword>
<evidence type="ECO:0000256" key="2">
    <source>
        <dbReference type="ARBA" id="ARBA00022692"/>
    </source>
</evidence>
<dbReference type="GO" id="GO:0003954">
    <property type="term" value="F:NADH dehydrogenase activity"/>
    <property type="evidence" value="ECO:0007669"/>
    <property type="project" value="TreeGrafter"/>
</dbReference>
<name>A0A1L6C3Z3_9EUGL</name>
<feature type="signal peptide" evidence="6">
    <location>
        <begin position="1"/>
        <end position="17"/>
    </location>
</feature>
<feature type="transmembrane region" description="Helical" evidence="5">
    <location>
        <begin position="160"/>
        <end position="176"/>
    </location>
</feature>
<geneLocation type="mitochondrion" evidence="8"/>
<dbReference type="EMBL" id="KU341368">
    <property type="protein sequence ID" value="APQ44787.1"/>
    <property type="molecule type" value="Transcribed_RNA"/>
</dbReference>
<feature type="transmembrane region" description="Helical" evidence="5">
    <location>
        <begin position="535"/>
        <end position="557"/>
    </location>
</feature>
<dbReference type="GO" id="GO:0042773">
    <property type="term" value="P:ATP synthesis coupled electron transport"/>
    <property type="evidence" value="ECO:0007669"/>
    <property type="project" value="InterPro"/>
</dbReference>
<feature type="transmembrane region" description="Helical" evidence="5">
    <location>
        <begin position="280"/>
        <end position="300"/>
    </location>
</feature>
<feature type="transmembrane region" description="Helical" evidence="5">
    <location>
        <begin position="306"/>
        <end position="326"/>
    </location>
</feature>
<evidence type="ECO:0000256" key="6">
    <source>
        <dbReference type="SAM" id="SignalP"/>
    </source>
</evidence>
<dbReference type="GO" id="GO:0015990">
    <property type="term" value="P:electron transport coupled proton transport"/>
    <property type="evidence" value="ECO:0007669"/>
    <property type="project" value="TreeGrafter"/>
</dbReference>
<dbReference type="AlphaFoldDB" id="A0A1L6C3Z3"/>
<dbReference type="GO" id="GO:0016020">
    <property type="term" value="C:membrane"/>
    <property type="evidence" value="ECO:0007669"/>
    <property type="project" value="UniProtKB-SubCell"/>
</dbReference>
<proteinExistence type="predicted"/>
<dbReference type="Pfam" id="PF00361">
    <property type="entry name" value="Proton_antipo_M"/>
    <property type="match status" value="1"/>
</dbReference>
<feature type="transmembrane region" description="Helical" evidence="5">
    <location>
        <begin position="114"/>
        <end position="139"/>
    </location>
</feature>
<evidence type="ECO:0000256" key="3">
    <source>
        <dbReference type="ARBA" id="ARBA00022989"/>
    </source>
</evidence>
<feature type="transmembrane region" description="Helical" evidence="5">
    <location>
        <begin position="69"/>
        <end position="94"/>
    </location>
</feature>
<feature type="transmembrane region" description="Helical" evidence="5">
    <location>
        <begin position="256"/>
        <end position="273"/>
    </location>
</feature>
<feature type="transmembrane region" description="Helical" evidence="5">
    <location>
        <begin position="347"/>
        <end position="365"/>
    </location>
</feature>
<evidence type="ECO:0000256" key="4">
    <source>
        <dbReference type="ARBA" id="ARBA00023136"/>
    </source>
</evidence>
<accession>A0A1L6C3Z3</accession>
<keyword evidence="6" id="KW-0732">Signal</keyword>
<feature type="transmembrane region" description="Helical" evidence="5">
    <location>
        <begin position="38"/>
        <end position="57"/>
    </location>
</feature>
<keyword evidence="2 5" id="KW-0812">Transmembrane</keyword>
<feature type="transmembrane region" description="Helical" evidence="5">
    <location>
        <begin position="385"/>
        <end position="413"/>
    </location>
</feature>
<dbReference type="GO" id="GO:0008137">
    <property type="term" value="F:NADH dehydrogenase (ubiquinone) activity"/>
    <property type="evidence" value="ECO:0007669"/>
    <property type="project" value="InterPro"/>
</dbReference>
<evidence type="ECO:0000313" key="8">
    <source>
        <dbReference type="EMBL" id="APQ44787.1"/>
    </source>
</evidence>
<protein>
    <submittedName>
        <fullName evidence="8">NADH dehydrogenase subunit 5</fullName>
    </submittedName>
</protein>
<feature type="transmembrane region" description="Helical" evidence="5">
    <location>
        <begin position="227"/>
        <end position="250"/>
    </location>
</feature>
<evidence type="ECO:0000256" key="1">
    <source>
        <dbReference type="ARBA" id="ARBA00004141"/>
    </source>
</evidence>
<feature type="transmembrane region" description="Helical" evidence="5">
    <location>
        <begin position="472"/>
        <end position="497"/>
    </location>
</feature>
<dbReference type="PRINTS" id="PR01434">
    <property type="entry name" value="NADHDHGNASE5"/>
</dbReference>
<comment type="subcellular location">
    <subcellularLocation>
        <location evidence="1">Membrane</location>
        <topology evidence="1">Multi-pass membrane protein</topology>
    </subcellularLocation>
</comment>
<sequence>MLTWACLLTAMSCSTVAISRHRVWYILAVHVLLVDQDLFVGSLGNLSIVALGAPIAYTGDAYSWHVDRTWLLCCSGVSITVHAVASYAVVYMLYEHSLMVFMAQLSWFMASMLWYTSTVSVIHLVLLWEMLGLLSYLLIQHWGSRTLAALASAKSMLSNKVLDALVLVATSSMWALGVHDTTTLTASASSSTMADVMVLGMVSVKCVLLGLHGWLPDAMEGPTAVSAVIHAATLVVAGVVMVLRVTVILWMEHQVLWLWSCAVSCYSGISYACTDAKRVVAYSTAWHVGVMAILSITHAGSSALHLVAHAVLKASMFMVMGTMLHVHAQQDSRSIQGVVCSSTQHALLVWALYHSTGWLYTATWTTKKVLLDSSWASGTTSWWSLLHGVLLIAVLLSVGYTVLILTVSISGVATGRWHQQDALSCYSWAPALVAYSTVLGWSTSPLVLPLAVPQYGIHHLEGVHLTCCYLGWWYAAQVLSMTMIMVIAASATLSTSLRSLTGWVSWDTSMARTTVITAYMLTCSGMLLLHPTVHVITQSISSGVLPVMGILLLAVSISA</sequence>
<keyword evidence="4 5" id="KW-0472">Membrane</keyword>
<feature type="transmembrane region" description="Helical" evidence="5">
    <location>
        <begin position="509"/>
        <end position="529"/>
    </location>
</feature>